<dbReference type="PRINTS" id="PR01271">
    <property type="entry name" value="HISDACETLASE"/>
</dbReference>
<evidence type="ECO:0000259" key="10">
    <source>
        <dbReference type="Pfam" id="PF00850"/>
    </source>
</evidence>
<dbReference type="Proteomes" id="UP000239560">
    <property type="component" value="Unassembled WGS sequence"/>
</dbReference>
<comment type="subcellular location">
    <subcellularLocation>
        <location evidence="1">Nucleus</location>
    </subcellularLocation>
</comment>
<dbReference type="GO" id="GO:0141221">
    <property type="term" value="F:histone deacetylase activity, hydrolytic mechanism"/>
    <property type="evidence" value="ECO:0007669"/>
    <property type="project" value="UniProtKB-EC"/>
</dbReference>
<evidence type="ECO:0000256" key="1">
    <source>
        <dbReference type="ARBA" id="ARBA00004123"/>
    </source>
</evidence>
<gene>
    <name evidence="11" type="ORF">AAT19DRAFT_10089</name>
</gene>
<dbReference type="OrthoDB" id="1918432at2759"/>
<dbReference type="SUPFAM" id="SSF52768">
    <property type="entry name" value="Arginase/deacetylase"/>
    <property type="match status" value="1"/>
</dbReference>
<keyword evidence="4" id="KW-0156">Chromatin regulator</keyword>
<dbReference type="AlphaFoldDB" id="A0A2S9ZZR5"/>
<evidence type="ECO:0000313" key="11">
    <source>
        <dbReference type="EMBL" id="PRQ71231.1"/>
    </source>
</evidence>
<dbReference type="EMBL" id="LCTV02000012">
    <property type="protein sequence ID" value="PRQ71231.1"/>
    <property type="molecule type" value="Genomic_DNA"/>
</dbReference>
<evidence type="ECO:0000256" key="3">
    <source>
        <dbReference type="ARBA" id="ARBA00022801"/>
    </source>
</evidence>
<evidence type="ECO:0000256" key="6">
    <source>
        <dbReference type="ARBA" id="ARBA00023163"/>
    </source>
</evidence>
<dbReference type="GO" id="GO:0034967">
    <property type="term" value="C:Set3 complex"/>
    <property type="evidence" value="ECO:0007669"/>
    <property type="project" value="UniProtKB-ARBA"/>
</dbReference>
<dbReference type="Gene3D" id="3.40.800.20">
    <property type="entry name" value="Histone deacetylase domain"/>
    <property type="match status" value="1"/>
</dbReference>
<dbReference type="EC" id="3.5.1.98" evidence="2"/>
<feature type="domain" description="Histone deacetylase" evidence="10">
    <location>
        <begin position="39"/>
        <end position="330"/>
    </location>
</feature>
<comment type="similarity">
    <text evidence="8">Belongs to the histone deacetylase family. HD Type 1 subfamily.</text>
</comment>
<dbReference type="InterPro" id="IPR037138">
    <property type="entry name" value="His_deacetylse_dom_sf"/>
</dbReference>
<evidence type="ECO:0000313" key="12">
    <source>
        <dbReference type="Proteomes" id="UP000239560"/>
    </source>
</evidence>
<protein>
    <recommendedName>
        <fullName evidence="2">histone deacetylase</fullName>
        <ecNumber evidence="2">3.5.1.98</ecNumber>
    </recommendedName>
</protein>
<reference evidence="11 12" key="1">
    <citation type="journal article" date="2018" name="Elife">
        <title>Functional genomics of lipid metabolism in the oleaginous yeast Rhodosporidium toruloides.</title>
        <authorList>
            <person name="Coradetti S.T."/>
            <person name="Pinel D."/>
            <person name="Geiselman G."/>
            <person name="Ito M."/>
            <person name="Mondo S."/>
            <person name="Reilly M.C."/>
            <person name="Cheng Y.F."/>
            <person name="Bauer S."/>
            <person name="Grigoriev I."/>
            <person name="Gladden J.M."/>
            <person name="Simmons B.A."/>
            <person name="Brem R."/>
            <person name="Arkin A.P."/>
            <person name="Skerker J.M."/>
        </authorList>
    </citation>
    <scope>NUCLEOTIDE SEQUENCE [LARGE SCALE GENOMIC DNA]</scope>
    <source>
        <strain evidence="11 12">NBRC 0880</strain>
    </source>
</reference>
<evidence type="ECO:0000256" key="7">
    <source>
        <dbReference type="ARBA" id="ARBA00023242"/>
    </source>
</evidence>
<dbReference type="GO" id="GO:0070210">
    <property type="term" value="C:Rpd3L-Expanded complex"/>
    <property type="evidence" value="ECO:0007669"/>
    <property type="project" value="TreeGrafter"/>
</dbReference>
<evidence type="ECO:0000256" key="4">
    <source>
        <dbReference type="ARBA" id="ARBA00022853"/>
    </source>
</evidence>
<feature type="compositionally biased region" description="Low complexity" evidence="9">
    <location>
        <begin position="457"/>
        <end position="472"/>
    </location>
</feature>
<dbReference type="InterPro" id="IPR023696">
    <property type="entry name" value="Ureohydrolase_dom_sf"/>
</dbReference>
<dbReference type="GO" id="GO:0040029">
    <property type="term" value="P:epigenetic regulation of gene expression"/>
    <property type="evidence" value="ECO:0007669"/>
    <property type="project" value="TreeGrafter"/>
</dbReference>
<dbReference type="InterPro" id="IPR003084">
    <property type="entry name" value="HDAC_I/II"/>
</dbReference>
<organism evidence="11 12">
    <name type="scientific">Rhodotorula toruloides</name>
    <name type="common">Yeast</name>
    <name type="synonym">Rhodosporidium toruloides</name>
    <dbReference type="NCBI Taxonomy" id="5286"/>
    <lineage>
        <taxon>Eukaryota</taxon>
        <taxon>Fungi</taxon>
        <taxon>Dikarya</taxon>
        <taxon>Basidiomycota</taxon>
        <taxon>Pucciniomycotina</taxon>
        <taxon>Microbotryomycetes</taxon>
        <taxon>Sporidiobolales</taxon>
        <taxon>Sporidiobolaceae</taxon>
        <taxon>Rhodotorula</taxon>
    </lineage>
</organism>
<name>A0A2S9ZZR5_RHOTO</name>
<keyword evidence="7" id="KW-0539">Nucleus</keyword>
<dbReference type="Pfam" id="PF00850">
    <property type="entry name" value="Hist_deacetyl"/>
    <property type="match status" value="1"/>
</dbReference>
<feature type="compositionally biased region" description="Polar residues" evidence="9">
    <location>
        <begin position="487"/>
        <end position="499"/>
    </location>
</feature>
<dbReference type="PRINTS" id="PR01270">
    <property type="entry name" value="HDASUPER"/>
</dbReference>
<feature type="region of interest" description="Disordered" evidence="9">
    <location>
        <begin position="410"/>
        <end position="560"/>
    </location>
</feature>
<evidence type="ECO:0000256" key="8">
    <source>
        <dbReference type="ARBA" id="ARBA00061569"/>
    </source>
</evidence>
<accession>A0A2S9ZZR5</accession>
<dbReference type="PANTHER" id="PTHR10625">
    <property type="entry name" value="HISTONE DEACETYLASE HDAC1-RELATED"/>
    <property type="match status" value="1"/>
</dbReference>
<keyword evidence="3" id="KW-0378">Hydrolase</keyword>
<dbReference type="InterPro" id="IPR000286">
    <property type="entry name" value="HDACs"/>
</dbReference>
<keyword evidence="5" id="KW-0805">Transcription regulation</keyword>
<sequence>MCSVARRTDSPPHAQLHSAPRVSYYFSRGVGEYHFGERHPMKPHRLTLTNHLVVGYGLHKRMDVFEPRMATKEELEMFHDEDYVDFLARVTPDNVRHFSTVLTRFNIGDDCPIFADMYSYCRQYAGASLMAARKLVAGTTDIAISWTGGLHHAKKSEASGFCYVNDIVLAILELLRTHPRVLYIDIDIHHGDGVQEAFYNTNRVLTVSFHKYSPDFFPGTGHIDEVGHALGKNFSLNVPLQDGIDNESYLALFKSIMEPTINTYRPSAIVLQCGADSLGCDRLGCFNLSIAAHGECVRFIKSFNLPLIVLGGGGYTIKNVSRCWTYETAVLLGLEQDLPNALPHTAYDDFFAPDWKLHPDLASGRNRLENLNSRKQLERIRVAALERVRYMAGAPGVQMAEVPPSLASWIADEDEKEEKEAKEEGNEREEDPHRATNDYFGSERDREGLVGGGDGYSAGTSAATSAATTPASAFPPRTGGGPHRSRLSVSSGVAPSTPSLVGGTAGKKRRKVVAGSAAGTKEEGAMNPPPNPSRPGLSTPAAPGKVAKPRMDAGGADDEE</sequence>
<keyword evidence="6" id="KW-0804">Transcription</keyword>
<comment type="caution">
    <text evidence="11">The sequence shown here is derived from an EMBL/GenBank/DDBJ whole genome shotgun (WGS) entry which is preliminary data.</text>
</comment>
<dbReference type="FunFam" id="3.40.800.20:FF:000007">
    <property type="entry name" value="Histone deacetylase"/>
    <property type="match status" value="1"/>
</dbReference>
<dbReference type="InterPro" id="IPR023801">
    <property type="entry name" value="His_deacetylse_dom"/>
</dbReference>
<proteinExistence type="inferred from homology"/>
<dbReference type="PANTHER" id="PTHR10625:SF36">
    <property type="entry name" value="HISTONE DEACETYLASE 3"/>
    <property type="match status" value="1"/>
</dbReference>
<evidence type="ECO:0000256" key="2">
    <source>
        <dbReference type="ARBA" id="ARBA00012111"/>
    </source>
</evidence>
<evidence type="ECO:0000256" key="9">
    <source>
        <dbReference type="SAM" id="MobiDB-lite"/>
    </source>
</evidence>
<feature type="compositionally biased region" description="Basic and acidic residues" evidence="9">
    <location>
        <begin position="418"/>
        <end position="448"/>
    </location>
</feature>
<evidence type="ECO:0000256" key="5">
    <source>
        <dbReference type="ARBA" id="ARBA00023015"/>
    </source>
</evidence>